<name>A0ABS8URD2_DATST</name>
<accession>A0ABS8URD2</accession>
<dbReference type="Proteomes" id="UP000823775">
    <property type="component" value="Unassembled WGS sequence"/>
</dbReference>
<comment type="caution">
    <text evidence="1">The sequence shown here is derived from an EMBL/GenBank/DDBJ whole genome shotgun (WGS) entry which is preliminary data.</text>
</comment>
<sequence>MSSLKDSHWTQEIALDLSIQRESFLEIEVQQLNSKLLAKDDELTIMERDKGLTDLEDHLALKSEFTAWSVWRYSHKQVKADMDDIDAKILEGQELEVATPYNLPPSPWKSLASLTGFLEEEEESSNLDLDISAPSPLVALLSFPSSGL</sequence>
<organism evidence="1 2">
    <name type="scientific">Datura stramonium</name>
    <name type="common">Jimsonweed</name>
    <name type="synonym">Common thornapple</name>
    <dbReference type="NCBI Taxonomy" id="4076"/>
    <lineage>
        <taxon>Eukaryota</taxon>
        <taxon>Viridiplantae</taxon>
        <taxon>Streptophyta</taxon>
        <taxon>Embryophyta</taxon>
        <taxon>Tracheophyta</taxon>
        <taxon>Spermatophyta</taxon>
        <taxon>Magnoliopsida</taxon>
        <taxon>eudicotyledons</taxon>
        <taxon>Gunneridae</taxon>
        <taxon>Pentapetalae</taxon>
        <taxon>asterids</taxon>
        <taxon>lamiids</taxon>
        <taxon>Solanales</taxon>
        <taxon>Solanaceae</taxon>
        <taxon>Solanoideae</taxon>
        <taxon>Datureae</taxon>
        <taxon>Datura</taxon>
    </lineage>
</organism>
<reference evidence="1 2" key="1">
    <citation type="journal article" date="2021" name="BMC Genomics">
        <title>Datura genome reveals duplications of psychoactive alkaloid biosynthetic genes and high mutation rate following tissue culture.</title>
        <authorList>
            <person name="Rajewski A."/>
            <person name="Carter-House D."/>
            <person name="Stajich J."/>
            <person name="Litt A."/>
        </authorList>
    </citation>
    <scope>NUCLEOTIDE SEQUENCE [LARGE SCALE GENOMIC DNA]</scope>
    <source>
        <strain evidence="1">AR-01</strain>
    </source>
</reference>
<keyword evidence="2" id="KW-1185">Reference proteome</keyword>
<dbReference type="EMBL" id="JACEIK010002484">
    <property type="protein sequence ID" value="MCD9561474.1"/>
    <property type="molecule type" value="Genomic_DNA"/>
</dbReference>
<protein>
    <submittedName>
        <fullName evidence="1">Uncharacterized protein</fullName>
    </submittedName>
</protein>
<evidence type="ECO:0000313" key="2">
    <source>
        <dbReference type="Proteomes" id="UP000823775"/>
    </source>
</evidence>
<proteinExistence type="predicted"/>
<gene>
    <name evidence="1" type="ORF">HAX54_020597</name>
</gene>
<evidence type="ECO:0000313" key="1">
    <source>
        <dbReference type="EMBL" id="MCD9561474.1"/>
    </source>
</evidence>